<keyword evidence="3" id="KW-1185">Reference proteome</keyword>
<feature type="region of interest" description="Disordered" evidence="1">
    <location>
        <begin position="1"/>
        <end position="33"/>
    </location>
</feature>
<gene>
    <name evidence="2" type="ORF">TNCV_5085381</name>
</gene>
<comment type="caution">
    <text evidence="2">The sequence shown here is derived from an EMBL/GenBank/DDBJ whole genome shotgun (WGS) entry which is preliminary data.</text>
</comment>
<sequence>MHGGGGKKTKLEFLWQPRDRDPNERALTDSQRRKPGVTSVLPIIARFSLGSANWRPIWLFGDRLRVREQLSLPLSGSSQPR</sequence>
<accession>A0A8X6SI14</accession>
<organism evidence="2 3">
    <name type="scientific">Trichonephila clavipes</name>
    <name type="common">Golden silk orbweaver</name>
    <name type="synonym">Nephila clavipes</name>
    <dbReference type="NCBI Taxonomy" id="2585209"/>
    <lineage>
        <taxon>Eukaryota</taxon>
        <taxon>Metazoa</taxon>
        <taxon>Ecdysozoa</taxon>
        <taxon>Arthropoda</taxon>
        <taxon>Chelicerata</taxon>
        <taxon>Arachnida</taxon>
        <taxon>Araneae</taxon>
        <taxon>Araneomorphae</taxon>
        <taxon>Entelegynae</taxon>
        <taxon>Araneoidea</taxon>
        <taxon>Nephilidae</taxon>
        <taxon>Trichonephila</taxon>
    </lineage>
</organism>
<dbReference type="Proteomes" id="UP000887159">
    <property type="component" value="Unassembled WGS sequence"/>
</dbReference>
<evidence type="ECO:0000256" key="1">
    <source>
        <dbReference type="SAM" id="MobiDB-lite"/>
    </source>
</evidence>
<name>A0A8X6SI14_TRICX</name>
<evidence type="ECO:0000313" key="2">
    <source>
        <dbReference type="EMBL" id="GFY07353.1"/>
    </source>
</evidence>
<protein>
    <submittedName>
        <fullName evidence="2">Uncharacterized protein</fullName>
    </submittedName>
</protein>
<proteinExistence type="predicted"/>
<feature type="compositionally biased region" description="Basic and acidic residues" evidence="1">
    <location>
        <begin position="17"/>
        <end position="32"/>
    </location>
</feature>
<evidence type="ECO:0000313" key="3">
    <source>
        <dbReference type="Proteomes" id="UP000887159"/>
    </source>
</evidence>
<dbReference type="EMBL" id="BMAU01021272">
    <property type="protein sequence ID" value="GFY07353.1"/>
    <property type="molecule type" value="Genomic_DNA"/>
</dbReference>
<reference evidence="2" key="1">
    <citation type="submission" date="2020-08" db="EMBL/GenBank/DDBJ databases">
        <title>Multicomponent nature underlies the extraordinary mechanical properties of spider dragline silk.</title>
        <authorList>
            <person name="Kono N."/>
            <person name="Nakamura H."/>
            <person name="Mori M."/>
            <person name="Yoshida Y."/>
            <person name="Ohtoshi R."/>
            <person name="Malay A.D."/>
            <person name="Moran D.A.P."/>
            <person name="Tomita M."/>
            <person name="Numata K."/>
            <person name="Arakawa K."/>
        </authorList>
    </citation>
    <scope>NUCLEOTIDE SEQUENCE</scope>
</reference>
<dbReference type="AlphaFoldDB" id="A0A8X6SI14"/>